<organism evidence="1 2">
    <name type="scientific">Streptococcus constellatus</name>
    <dbReference type="NCBI Taxonomy" id="76860"/>
    <lineage>
        <taxon>Bacteria</taxon>
        <taxon>Bacillati</taxon>
        <taxon>Bacillota</taxon>
        <taxon>Bacilli</taxon>
        <taxon>Lactobacillales</taxon>
        <taxon>Streptococcaceae</taxon>
        <taxon>Streptococcus</taxon>
        <taxon>Streptococcus anginosus group</taxon>
    </lineage>
</organism>
<accession>A0A564SUH2</accession>
<name>A0A564SUH2_STRCV</name>
<evidence type="ECO:0000313" key="1">
    <source>
        <dbReference type="EMBL" id="VUW98632.1"/>
    </source>
</evidence>
<proteinExistence type="predicted"/>
<dbReference type="AlphaFoldDB" id="A0A564SUH2"/>
<dbReference type="Proteomes" id="UP000385544">
    <property type="component" value="Unassembled WGS sequence"/>
</dbReference>
<dbReference type="RefSeq" id="WP_186286767.1">
    <property type="nucleotide sequence ID" value="NZ_CABHMZ010000013.1"/>
</dbReference>
<evidence type="ECO:0000313" key="2">
    <source>
        <dbReference type="Proteomes" id="UP000385544"/>
    </source>
</evidence>
<gene>
    <name evidence="1" type="ORF">SCSS39_00896</name>
</gene>
<dbReference type="EMBL" id="CABHMZ010000013">
    <property type="protein sequence ID" value="VUW98632.1"/>
    <property type="molecule type" value="Genomic_DNA"/>
</dbReference>
<sequence>MTWYVFTLILILAIFLLASVIVRFQETGIAHQSDFYMFQAIEKNP</sequence>
<reference evidence="1 2" key="1">
    <citation type="submission" date="2019-07" db="EMBL/GenBank/DDBJ databases">
        <authorList>
            <person name="Hibberd C M."/>
            <person name="Gehrig L. J."/>
            <person name="Chang H.-W."/>
            <person name="Venkatesh S."/>
        </authorList>
    </citation>
    <scope>NUCLEOTIDE SEQUENCE [LARGE SCALE GENOMIC DNA]</scope>
    <source>
        <strain evidence="1">Streptococcus_constellatus_SS_Bg39</strain>
    </source>
</reference>
<protein>
    <submittedName>
        <fullName evidence="1">Uncharacterized protein</fullName>
    </submittedName>
</protein>